<feature type="compositionally biased region" description="Acidic residues" evidence="1">
    <location>
        <begin position="70"/>
        <end position="79"/>
    </location>
</feature>
<sequence>MNVLLAIGVIALARPVLVAAFGSPSSSSRSAFLTRSSNNDRDFRPEFEICRFKGKKGGTECSFALSSTPFDDDDDDDGFEGMSYLPPSEEDANKILVSDLDDYDDDEQNDGDMGSNHIPSTGVSIADEMVEAQLDRYTCELEPYEFLSGVAEISTKSTFAGFQPLRYIVALSPPETNVAQKFVMVDIPPYSDVLLQKIRTFIGADGILESILVTNKNGIHYDQASAVYITRKSDMEKWAEAFPGLNIVMYRLDIARDCRATVTQTLDGNGPWALEDESESKPFDFVETGRPLTYIDWDEDMKERVIIKGESPPEDEEPFLGNEEMYTPEAIRKKEEGKRIIALYTPGYTFGSMTYIFPDMDICCSGNTVPIESTRNDSNEGIGAAGPAMDYRGYVTTSEAIGLQMKSAREVVETYGDRFKTVLPSKGNIQYMGYLTTEERKGALLDVIDQFDEIGKAYSQVGTADPY</sequence>
<feature type="region of interest" description="Disordered" evidence="1">
    <location>
        <begin position="66"/>
        <end position="87"/>
    </location>
</feature>
<keyword evidence="2" id="KW-0732">Signal</keyword>
<evidence type="ECO:0000256" key="1">
    <source>
        <dbReference type="SAM" id="MobiDB-lite"/>
    </source>
</evidence>
<name>A0A7S2U6T5_9STRA</name>
<dbReference type="EMBL" id="HBHQ01003249">
    <property type="protein sequence ID" value="CAD9810303.1"/>
    <property type="molecule type" value="Transcribed_RNA"/>
</dbReference>
<evidence type="ECO:0008006" key="4">
    <source>
        <dbReference type="Google" id="ProtNLM"/>
    </source>
</evidence>
<feature type="chain" id="PRO_5031091505" description="Metallo-beta-lactamase domain-containing protein" evidence="2">
    <location>
        <begin position="21"/>
        <end position="467"/>
    </location>
</feature>
<organism evidence="3">
    <name type="scientific">Attheya septentrionalis</name>
    <dbReference type="NCBI Taxonomy" id="420275"/>
    <lineage>
        <taxon>Eukaryota</taxon>
        <taxon>Sar</taxon>
        <taxon>Stramenopiles</taxon>
        <taxon>Ochrophyta</taxon>
        <taxon>Bacillariophyta</taxon>
        <taxon>Coscinodiscophyceae</taxon>
        <taxon>Chaetocerotophycidae</taxon>
        <taxon>Chaetocerotales</taxon>
        <taxon>Attheyaceae</taxon>
        <taxon>Attheya</taxon>
    </lineage>
</organism>
<feature type="signal peptide" evidence="2">
    <location>
        <begin position="1"/>
        <end position="20"/>
    </location>
</feature>
<evidence type="ECO:0000313" key="3">
    <source>
        <dbReference type="EMBL" id="CAD9810303.1"/>
    </source>
</evidence>
<protein>
    <recommendedName>
        <fullName evidence="4">Metallo-beta-lactamase domain-containing protein</fullName>
    </recommendedName>
</protein>
<dbReference type="AlphaFoldDB" id="A0A7S2U6T5"/>
<reference evidence="3" key="1">
    <citation type="submission" date="2021-01" db="EMBL/GenBank/DDBJ databases">
        <authorList>
            <person name="Corre E."/>
            <person name="Pelletier E."/>
            <person name="Niang G."/>
            <person name="Scheremetjew M."/>
            <person name="Finn R."/>
            <person name="Kale V."/>
            <person name="Holt S."/>
            <person name="Cochrane G."/>
            <person name="Meng A."/>
            <person name="Brown T."/>
            <person name="Cohen L."/>
        </authorList>
    </citation>
    <scope>NUCLEOTIDE SEQUENCE</scope>
    <source>
        <strain evidence="3">CCMP2084</strain>
    </source>
</reference>
<evidence type="ECO:0000256" key="2">
    <source>
        <dbReference type="SAM" id="SignalP"/>
    </source>
</evidence>
<proteinExistence type="predicted"/>
<accession>A0A7S2U6T5</accession>
<gene>
    <name evidence="3" type="ORF">ASEP1449_LOCUS2126</name>
</gene>